<sequence length="168" mass="18625">MIRKAHSYEGNNHIKWLELTNANELIRAGQGQGRKIKRKQGQGRASRKKPLDPALTQPNPSFGQKPVSKENPETNEEVGSIKGPFGEVQSYYSMLKWKGVQELELGSEEQEEVVATEGTMDQIGSTIQIVELGRFGAAGNQEANVSTIGNQGEGEPAKKQHHDWQSWD</sequence>
<evidence type="ECO:0000256" key="1">
    <source>
        <dbReference type="SAM" id="MobiDB-lite"/>
    </source>
</evidence>
<reference evidence="2" key="1">
    <citation type="submission" date="2023-12" db="EMBL/GenBank/DDBJ databases">
        <title>Genome assembly of Anisodus tanguticus.</title>
        <authorList>
            <person name="Wang Y.-J."/>
        </authorList>
    </citation>
    <scope>NUCLEOTIDE SEQUENCE</scope>
    <source>
        <strain evidence="2">KB-2021</strain>
        <tissue evidence="2">Leaf</tissue>
    </source>
</reference>
<keyword evidence="3" id="KW-1185">Reference proteome</keyword>
<feature type="region of interest" description="Disordered" evidence="1">
    <location>
        <begin position="145"/>
        <end position="168"/>
    </location>
</feature>
<evidence type="ECO:0000313" key="2">
    <source>
        <dbReference type="EMBL" id="KAK4374130.1"/>
    </source>
</evidence>
<dbReference type="EMBL" id="JAVYJV010000003">
    <property type="protein sequence ID" value="KAK4374130.1"/>
    <property type="molecule type" value="Genomic_DNA"/>
</dbReference>
<proteinExistence type="predicted"/>
<evidence type="ECO:0000313" key="3">
    <source>
        <dbReference type="Proteomes" id="UP001291623"/>
    </source>
</evidence>
<gene>
    <name evidence="2" type="ORF">RND71_004807</name>
</gene>
<accession>A0AAE1SQ84</accession>
<name>A0AAE1SQ84_9SOLA</name>
<protein>
    <submittedName>
        <fullName evidence="2">Uncharacterized protein</fullName>
    </submittedName>
</protein>
<feature type="region of interest" description="Disordered" evidence="1">
    <location>
        <begin position="29"/>
        <end position="83"/>
    </location>
</feature>
<comment type="caution">
    <text evidence="2">The sequence shown here is derived from an EMBL/GenBank/DDBJ whole genome shotgun (WGS) entry which is preliminary data.</text>
</comment>
<dbReference type="AlphaFoldDB" id="A0AAE1SQ84"/>
<feature type="compositionally biased region" description="Basic residues" evidence="1">
    <location>
        <begin position="34"/>
        <end position="48"/>
    </location>
</feature>
<feature type="compositionally biased region" description="Basic and acidic residues" evidence="1">
    <location>
        <begin position="155"/>
        <end position="168"/>
    </location>
</feature>
<organism evidence="2 3">
    <name type="scientific">Anisodus tanguticus</name>
    <dbReference type="NCBI Taxonomy" id="243964"/>
    <lineage>
        <taxon>Eukaryota</taxon>
        <taxon>Viridiplantae</taxon>
        <taxon>Streptophyta</taxon>
        <taxon>Embryophyta</taxon>
        <taxon>Tracheophyta</taxon>
        <taxon>Spermatophyta</taxon>
        <taxon>Magnoliopsida</taxon>
        <taxon>eudicotyledons</taxon>
        <taxon>Gunneridae</taxon>
        <taxon>Pentapetalae</taxon>
        <taxon>asterids</taxon>
        <taxon>lamiids</taxon>
        <taxon>Solanales</taxon>
        <taxon>Solanaceae</taxon>
        <taxon>Solanoideae</taxon>
        <taxon>Hyoscyameae</taxon>
        <taxon>Anisodus</taxon>
    </lineage>
</organism>
<dbReference type="Proteomes" id="UP001291623">
    <property type="component" value="Unassembled WGS sequence"/>
</dbReference>